<protein>
    <submittedName>
        <fullName evidence="1">Hypothetical_protein</fullName>
    </submittedName>
</protein>
<comment type="caution">
    <text evidence="1">The sequence shown here is derived from an EMBL/GenBank/DDBJ whole genome shotgun (WGS) entry which is preliminary data.</text>
</comment>
<keyword evidence="2" id="KW-1185">Reference proteome</keyword>
<evidence type="ECO:0000313" key="2">
    <source>
        <dbReference type="Proteomes" id="UP001642409"/>
    </source>
</evidence>
<name>A0ABP1HR25_9EUKA</name>
<proteinExistence type="predicted"/>
<evidence type="ECO:0000313" key="1">
    <source>
        <dbReference type="EMBL" id="CAL5997635.1"/>
    </source>
</evidence>
<sequence length="125" mass="15107">MSQVPLIDLLQGFILRDSVEVILKFNLYNDLFVLQCRSGSSIYDSMYIVQKLKDLNNLLGLKYRLISINERGSIYNHGMDHTVWCYYYYQYNVFYQRFYIISRFLSRQLVQLFDVPLGYVFYQLY</sequence>
<dbReference type="Proteomes" id="UP001642409">
    <property type="component" value="Unassembled WGS sequence"/>
</dbReference>
<accession>A0ABP1HR25</accession>
<reference evidence="1 2" key="1">
    <citation type="submission" date="2024-07" db="EMBL/GenBank/DDBJ databases">
        <authorList>
            <person name="Akdeniz Z."/>
        </authorList>
    </citation>
    <scope>NUCLEOTIDE SEQUENCE [LARGE SCALE GENOMIC DNA]</scope>
</reference>
<gene>
    <name evidence="1" type="ORF">HINF_LOCUS15340</name>
</gene>
<dbReference type="EMBL" id="CAXDID020000037">
    <property type="protein sequence ID" value="CAL5997635.1"/>
    <property type="molecule type" value="Genomic_DNA"/>
</dbReference>
<organism evidence="1 2">
    <name type="scientific">Hexamita inflata</name>
    <dbReference type="NCBI Taxonomy" id="28002"/>
    <lineage>
        <taxon>Eukaryota</taxon>
        <taxon>Metamonada</taxon>
        <taxon>Diplomonadida</taxon>
        <taxon>Hexamitidae</taxon>
        <taxon>Hexamitinae</taxon>
        <taxon>Hexamita</taxon>
    </lineage>
</organism>